<organism evidence="1 2">
    <name type="scientific">uncultured archaeal virus</name>
    <dbReference type="NCBI Taxonomy" id="1960247"/>
    <lineage>
        <taxon>Viruses</taxon>
        <taxon>environmental samples</taxon>
    </lineage>
</organism>
<accession>A0ABM9HVK2</accession>
<reference evidence="1" key="1">
    <citation type="submission" date="2022-10" db="EMBL/GenBank/DDBJ databases">
        <authorList>
            <person name="Bize A."/>
        </authorList>
    </citation>
    <scope>NUCLEOTIDE SEQUENCE [LARGE SCALE GENOMIC DNA]</scope>
</reference>
<name>A0ABM9HVK2_9VIRU</name>
<protein>
    <submittedName>
        <fullName evidence="1">Uncharacterized protein</fullName>
    </submittedName>
</protein>
<dbReference type="EMBL" id="OX365879">
    <property type="protein sequence ID" value="CAI4043403.1"/>
    <property type="molecule type" value="Genomic_DNA"/>
</dbReference>
<dbReference type="Proteomes" id="UP001531446">
    <property type="component" value="Segment"/>
</dbReference>
<evidence type="ECO:0000313" key="1">
    <source>
        <dbReference type="EMBL" id="CAI4043403.1"/>
    </source>
</evidence>
<keyword evidence="2" id="KW-1185">Reference proteome</keyword>
<proteinExistence type="predicted"/>
<evidence type="ECO:0000313" key="2">
    <source>
        <dbReference type="Proteomes" id="UP001531446"/>
    </source>
</evidence>
<gene>
    <name evidence="1" type="ORF">CTG158_LOCUS39</name>
</gene>
<sequence>MGQPICYNCRYRGQVHNSRHSSCQHPRVQDILSRSGDLQMLLDGLINRLRVPIFYPDFHVVCEEHGIVNGWALWPFNFDPHWVSKCSGFEEVR</sequence>